<dbReference type="Proteomes" id="UP000019025">
    <property type="component" value="Chromosome"/>
</dbReference>
<evidence type="ECO:0000313" key="2">
    <source>
        <dbReference type="EMBL" id="AHF75008.1"/>
    </source>
</evidence>
<dbReference type="PANTHER" id="PTHR42695:SF5">
    <property type="entry name" value="GLUTAMINE AMIDOTRANSFERASE YLR126C-RELATED"/>
    <property type="match status" value="1"/>
</dbReference>
<dbReference type="KEGG" id="pes:SOPEG_3940"/>
<dbReference type="AlphaFoldDB" id="W0HSA3"/>
<gene>
    <name evidence="2" type="ORF">SOPEG_3940</name>
</gene>
<dbReference type="PROSITE" id="PS51273">
    <property type="entry name" value="GATASE_TYPE_1"/>
    <property type="match status" value="1"/>
</dbReference>
<dbReference type="Pfam" id="PF00117">
    <property type="entry name" value="GATase"/>
    <property type="match status" value="1"/>
</dbReference>
<dbReference type="SUPFAM" id="SSF52317">
    <property type="entry name" value="Class I glutamine amidotransferase-like"/>
    <property type="match status" value="1"/>
</dbReference>
<dbReference type="GO" id="GO:0005829">
    <property type="term" value="C:cytosol"/>
    <property type="evidence" value="ECO:0007669"/>
    <property type="project" value="TreeGrafter"/>
</dbReference>
<dbReference type="InterPro" id="IPR017926">
    <property type="entry name" value="GATASE"/>
</dbReference>
<feature type="domain" description="Glutamine amidotransferase" evidence="1">
    <location>
        <begin position="54"/>
        <end position="197"/>
    </location>
</feature>
<keyword evidence="3" id="KW-1185">Reference proteome</keyword>
<dbReference type="HOGENOM" id="CLU_054974_4_1_6"/>
<dbReference type="InterPro" id="IPR044992">
    <property type="entry name" value="ChyE-like"/>
</dbReference>
<keyword evidence="2" id="KW-0808">Transferase</keyword>
<dbReference type="CDD" id="cd01741">
    <property type="entry name" value="GATase1_1"/>
    <property type="match status" value="1"/>
</dbReference>
<dbReference type="InterPro" id="IPR029062">
    <property type="entry name" value="Class_I_gatase-like"/>
</dbReference>
<dbReference type="NCBIfam" id="NF006562">
    <property type="entry name" value="PRK09065.1"/>
    <property type="match status" value="1"/>
</dbReference>
<dbReference type="EMBL" id="CP006568">
    <property type="protein sequence ID" value="AHF75008.1"/>
    <property type="molecule type" value="Genomic_DNA"/>
</dbReference>
<sequence>MQNSNHLLILQTGDAPESVRREHGNFDRMFILAGEVNEARVQVVYLPGGERPEAPETYAGVMITGSEAMVTDKLPWSEYAADWLRRAVAGNTPVFGACYGHQLLAYALGGKVDYHPDGMELGTQAIELLPAAADDVLLTALPRRFGANLVHSQSVLTLPSGATVLGRSAHDPHQILRYGLNVITTQFHPEFTAAIMRSYLVRMMAQEPKRRDNYQHLEGQIVATPHSQGLLVRFVRRCLRGDVTV</sequence>
<reference evidence="2 3" key="1">
    <citation type="journal article" date="2014" name="Genome Biol. Evol.">
        <title>Genome degeneration and adaptation in a nascent stage of symbiosis.</title>
        <authorList>
            <person name="Oakeson K.F."/>
            <person name="Gil R."/>
            <person name="Clayton A.L."/>
            <person name="Dunn D.M."/>
            <person name="von Niederhausern A.C."/>
            <person name="Hamil C."/>
            <person name="Aoyagi A."/>
            <person name="Duval B."/>
            <person name="Baca A."/>
            <person name="Silva F.J."/>
            <person name="Vallier A."/>
            <person name="Jackson D.G."/>
            <person name="Latorre A."/>
            <person name="Weiss R.B."/>
            <person name="Heddi A."/>
            <person name="Moya A."/>
            <person name="Dale C."/>
        </authorList>
    </citation>
    <scope>NUCLEOTIDE SEQUENCE [LARGE SCALE GENOMIC DNA]</scope>
    <source>
        <strain evidence="3">none</strain>
    </source>
</reference>
<dbReference type="PANTHER" id="PTHR42695">
    <property type="entry name" value="GLUTAMINE AMIDOTRANSFERASE YLR126C-RELATED"/>
    <property type="match status" value="1"/>
</dbReference>
<accession>W0HSA3</accession>
<evidence type="ECO:0000259" key="1">
    <source>
        <dbReference type="Pfam" id="PF00117"/>
    </source>
</evidence>
<proteinExistence type="predicted"/>
<dbReference type="GO" id="GO:0016740">
    <property type="term" value="F:transferase activity"/>
    <property type="evidence" value="ECO:0007669"/>
    <property type="project" value="UniProtKB-KW"/>
</dbReference>
<evidence type="ECO:0000313" key="3">
    <source>
        <dbReference type="Proteomes" id="UP000019025"/>
    </source>
</evidence>
<organism evidence="2 3">
    <name type="scientific">Candidatus Sodalis pierantonii str. SOPE</name>
    <dbReference type="NCBI Taxonomy" id="2342"/>
    <lineage>
        <taxon>Bacteria</taxon>
        <taxon>Pseudomonadati</taxon>
        <taxon>Pseudomonadota</taxon>
        <taxon>Gammaproteobacteria</taxon>
        <taxon>Enterobacterales</taxon>
        <taxon>Bruguierivoracaceae</taxon>
        <taxon>Sodalis</taxon>
    </lineage>
</organism>
<dbReference type="eggNOG" id="COG0518">
    <property type="taxonomic scope" value="Bacteria"/>
</dbReference>
<name>W0HSA3_9GAMM</name>
<dbReference type="Gene3D" id="3.40.50.880">
    <property type="match status" value="1"/>
</dbReference>
<dbReference type="STRING" id="2342.SOPEG_3940"/>
<dbReference type="PATRIC" id="fig|2342.5.peg.4338"/>
<dbReference type="RefSeq" id="WP_025246838.1">
    <property type="nucleotide sequence ID" value="NZ_CP006568.1"/>
</dbReference>
<protein>
    <submittedName>
        <fullName evidence="2">Glutamine amidotransferase class-I</fullName>
    </submittedName>
</protein>
<keyword evidence="2" id="KW-0315">Glutamine amidotransferase</keyword>